<keyword evidence="4" id="KW-0677">Repeat</keyword>
<dbReference type="PROSITE" id="PS50294">
    <property type="entry name" value="WD_REPEATS_REGION"/>
    <property type="match status" value="1"/>
</dbReference>
<dbReference type="GO" id="GO:0005656">
    <property type="term" value="C:nuclear pre-replicative complex"/>
    <property type="evidence" value="ECO:0007669"/>
    <property type="project" value="TreeGrafter"/>
</dbReference>
<dbReference type="PANTHER" id="PTHR18763">
    <property type="entry name" value="WD-REPEAT PROTEIN 18"/>
    <property type="match status" value="1"/>
</dbReference>
<evidence type="ECO:0000313" key="9">
    <source>
        <dbReference type="Proteomes" id="UP000283841"/>
    </source>
</evidence>
<evidence type="ECO:0000256" key="7">
    <source>
        <dbReference type="SAM" id="MobiDB-lite"/>
    </source>
</evidence>
<dbReference type="VEuPathDB" id="FungiDB:C8Q69DRAFT_3881"/>
<dbReference type="STRING" id="264951.A0A443I4A4"/>
<feature type="compositionally biased region" description="Basic and acidic residues" evidence="7">
    <location>
        <begin position="515"/>
        <end position="569"/>
    </location>
</feature>
<feature type="repeat" description="WD" evidence="5">
    <location>
        <begin position="185"/>
        <end position="229"/>
    </location>
</feature>
<comment type="subunit">
    <text evidence="6">Component of the RIX1 complex, composed of IPI1, RIX1/IPI2 and IPI3 in a 1:2:2 stoichiometry. The complex interacts (via RIX1) with MDN1 (via its hexameric AAA ATPase ring) and the pre-60S ribosome particles.</text>
</comment>
<comment type="similarity">
    <text evidence="2 6">Belongs to the WD repeat IPI3/WDR18 family.</text>
</comment>
<feature type="region of interest" description="Disordered" evidence="7">
    <location>
        <begin position="515"/>
        <end position="586"/>
    </location>
</feature>
<keyword evidence="3 5" id="KW-0853">WD repeat</keyword>
<organism evidence="8 9">
    <name type="scientific">Byssochlamys spectabilis</name>
    <name type="common">Paecilomyces variotii</name>
    <dbReference type="NCBI Taxonomy" id="264951"/>
    <lineage>
        <taxon>Eukaryota</taxon>
        <taxon>Fungi</taxon>
        <taxon>Dikarya</taxon>
        <taxon>Ascomycota</taxon>
        <taxon>Pezizomycotina</taxon>
        <taxon>Eurotiomycetes</taxon>
        <taxon>Eurotiomycetidae</taxon>
        <taxon>Eurotiales</taxon>
        <taxon>Thermoascaceae</taxon>
        <taxon>Paecilomyces</taxon>
    </lineage>
</organism>
<dbReference type="RefSeq" id="XP_028488563.1">
    <property type="nucleotide sequence ID" value="XM_028627630.1"/>
</dbReference>
<keyword evidence="6" id="KW-0539">Nucleus</keyword>
<dbReference type="InterPro" id="IPR015943">
    <property type="entry name" value="WD40/YVTN_repeat-like_dom_sf"/>
</dbReference>
<feature type="repeat" description="WD" evidence="5">
    <location>
        <begin position="126"/>
        <end position="160"/>
    </location>
</feature>
<evidence type="ECO:0000256" key="6">
    <source>
        <dbReference type="RuleBase" id="RU369067"/>
    </source>
</evidence>
<dbReference type="PANTHER" id="PTHR18763:SF0">
    <property type="entry name" value="WD REPEAT-CONTAINING PROTEIN 18"/>
    <property type="match status" value="1"/>
</dbReference>
<evidence type="ECO:0000256" key="5">
    <source>
        <dbReference type="PROSITE-ProRule" id="PRU00221"/>
    </source>
</evidence>
<dbReference type="InterPro" id="IPR036322">
    <property type="entry name" value="WD40_repeat_dom_sf"/>
</dbReference>
<dbReference type="FunFam" id="2.130.10.10:FF:000929">
    <property type="entry name" value="Ribosomal assembly complex component Ipi3"/>
    <property type="match status" value="1"/>
</dbReference>
<evidence type="ECO:0000256" key="4">
    <source>
        <dbReference type="ARBA" id="ARBA00022737"/>
    </source>
</evidence>
<evidence type="ECO:0000256" key="3">
    <source>
        <dbReference type="ARBA" id="ARBA00022574"/>
    </source>
</evidence>
<comment type="caution">
    <text evidence="8">The sequence shown here is derived from an EMBL/GenBank/DDBJ whole genome shotgun (WGS) entry which is preliminary data.</text>
</comment>
<gene>
    <name evidence="8" type="ORF">C8Q69DRAFT_3881</name>
</gene>
<dbReference type="AlphaFoldDB" id="A0A443I4A4"/>
<dbReference type="SMART" id="SM00320">
    <property type="entry name" value="WD40"/>
    <property type="match status" value="5"/>
</dbReference>
<protein>
    <recommendedName>
        <fullName evidence="6">Pre-rRNA-processing protein IPI3</fullName>
    </recommendedName>
</protein>
<keyword evidence="6" id="KW-0698">rRNA processing</keyword>
<reference evidence="8 9" key="1">
    <citation type="journal article" date="2018" name="Front. Microbiol.">
        <title>Genomic and genetic insights into a cosmopolitan fungus, Paecilomyces variotii (Eurotiales).</title>
        <authorList>
            <person name="Urquhart A.S."/>
            <person name="Mondo S.J."/>
            <person name="Makela M.R."/>
            <person name="Hane J.K."/>
            <person name="Wiebenga A."/>
            <person name="He G."/>
            <person name="Mihaltcheva S."/>
            <person name="Pangilinan J."/>
            <person name="Lipzen A."/>
            <person name="Barry K."/>
            <person name="de Vries R.P."/>
            <person name="Grigoriev I.V."/>
            <person name="Idnurm A."/>
        </authorList>
    </citation>
    <scope>NUCLEOTIDE SEQUENCE [LARGE SCALE GENOMIC DNA]</scope>
    <source>
        <strain evidence="8 9">CBS 101075</strain>
    </source>
</reference>
<dbReference type="Pfam" id="PF00400">
    <property type="entry name" value="WD40"/>
    <property type="match status" value="2"/>
</dbReference>
<evidence type="ECO:0000256" key="2">
    <source>
        <dbReference type="ARBA" id="ARBA00010143"/>
    </source>
</evidence>
<comment type="function">
    <text evidence="1 6">Component of the RIX1 complex required for processing of ITS2 sequences from 35S pre-rRNA.</text>
</comment>
<dbReference type="InterPro" id="IPR045227">
    <property type="entry name" value="WDR18/Ipi3/RID3"/>
</dbReference>
<dbReference type="InterPro" id="IPR001680">
    <property type="entry name" value="WD40_rpt"/>
</dbReference>
<comment type="subcellular location">
    <subcellularLocation>
        <location evidence="6">Nucleus</location>
    </subcellularLocation>
</comment>
<dbReference type="GO" id="GO:0006364">
    <property type="term" value="P:rRNA processing"/>
    <property type="evidence" value="ECO:0007669"/>
    <property type="project" value="UniProtKB-UniRule"/>
</dbReference>
<dbReference type="SUPFAM" id="SSF50978">
    <property type="entry name" value="WD40 repeat-like"/>
    <property type="match status" value="1"/>
</dbReference>
<feature type="compositionally biased region" description="Polar residues" evidence="7">
    <location>
        <begin position="573"/>
        <end position="586"/>
    </location>
</feature>
<dbReference type="FunFam" id="2.130.10.10:FF:000982">
    <property type="entry name" value="Ribosomal assembly complex component Ipi3"/>
    <property type="match status" value="1"/>
</dbReference>
<dbReference type="EMBL" id="RCNU01000001">
    <property type="protein sequence ID" value="RWQ98918.1"/>
    <property type="molecule type" value="Genomic_DNA"/>
</dbReference>
<sequence length="586" mass="62784">MLSESFFAATLASSKTPGSSTLKDVGVSIHELQPSPAFRSGFKKSSSSPNCLAVSPSHVFAAQAEKAVVHVYSRERGGQEATIAFPERIRSLAIAGAQGREVLILGTEGGRLILWETCTGRQVSTSASHLQPVTALVVDATSNFILSGSSDANIHVWSISRLLSFSKPSATGRSKQPANGPFRTFLNHRAPITSLAVGHGSGRASIAISAAKDNTAIVWDYQTGQTLRTFLLPSVAQSLAVDPADRAFYAGYEDGSIQIIDFYKNASIQHPLHDASLQSTPAQLSAEERWLPPSGDSGAAECLTLSYDGMTLLSGHRSGKVLSWNIAKGKYASTVTDLTHPVTNLLMLPPSGLQGASTEPKVATHNIVKPRYDPSLADSTSTAGIVPADYTFNTHILSSSSPSIISSAGDKTTQLDLFSEALTHPSFPASLIEEGLAELSFFEKAGSNTSQPQNYTSSVSAEGTSTVSDAAQSSRIQSLESELAAVKQKLLTSETARRSTSSELLQLQSDLTRLKDHSSALQQRQERSEKNKLARRARKEERERERREAWFAAEKNGKNGDRAMRKTEIDNGAETSDTGDLSSENE</sequence>
<dbReference type="GO" id="GO:0120330">
    <property type="term" value="C:rixosome complex"/>
    <property type="evidence" value="ECO:0007669"/>
    <property type="project" value="UniProtKB-UniRule"/>
</dbReference>
<evidence type="ECO:0000256" key="1">
    <source>
        <dbReference type="ARBA" id="ARBA00002355"/>
    </source>
</evidence>
<proteinExistence type="inferred from homology"/>
<name>A0A443I4A4_BYSSP</name>
<dbReference type="GO" id="GO:0006261">
    <property type="term" value="P:DNA-templated DNA replication"/>
    <property type="evidence" value="ECO:0007669"/>
    <property type="project" value="TreeGrafter"/>
</dbReference>
<dbReference type="PROSITE" id="PS50082">
    <property type="entry name" value="WD_REPEATS_2"/>
    <property type="match status" value="2"/>
</dbReference>
<keyword evidence="9" id="KW-1185">Reference proteome</keyword>
<accession>A0A443I4A4</accession>
<dbReference type="Gene3D" id="2.130.10.10">
    <property type="entry name" value="YVTN repeat-like/Quinoprotein amine dehydrogenase"/>
    <property type="match status" value="2"/>
</dbReference>
<evidence type="ECO:0000313" key="8">
    <source>
        <dbReference type="EMBL" id="RWQ98918.1"/>
    </source>
</evidence>
<dbReference type="Proteomes" id="UP000283841">
    <property type="component" value="Unassembled WGS sequence"/>
</dbReference>
<dbReference type="GeneID" id="39596907"/>